<dbReference type="InterPro" id="IPR009057">
    <property type="entry name" value="Homeodomain-like_sf"/>
</dbReference>
<protein>
    <submittedName>
        <fullName evidence="5">Helix-turn-helix domain-containing protein</fullName>
    </submittedName>
</protein>
<dbReference type="InterPro" id="IPR018060">
    <property type="entry name" value="HTH_AraC"/>
</dbReference>
<keyword evidence="2" id="KW-0238">DNA-binding</keyword>
<evidence type="ECO:0000256" key="2">
    <source>
        <dbReference type="ARBA" id="ARBA00023125"/>
    </source>
</evidence>
<dbReference type="PROSITE" id="PS01124">
    <property type="entry name" value="HTH_ARAC_FAMILY_2"/>
    <property type="match status" value="1"/>
</dbReference>
<evidence type="ECO:0000256" key="3">
    <source>
        <dbReference type="ARBA" id="ARBA00023163"/>
    </source>
</evidence>
<dbReference type="SMART" id="SM00342">
    <property type="entry name" value="HTH_ARAC"/>
    <property type="match status" value="1"/>
</dbReference>
<reference evidence="5 6" key="1">
    <citation type="submission" date="2019-05" db="EMBL/GenBank/DDBJ databases">
        <title>Microbulbifer harenosus sp. nov., an alginate-degrading bacterium isolated from coastal sand.</title>
        <authorList>
            <person name="Huang H."/>
            <person name="Mo K."/>
            <person name="Bao S."/>
        </authorList>
    </citation>
    <scope>NUCLEOTIDE SEQUENCE [LARGE SCALE GENOMIC DNA]</scope>
    <source>
        <strain evidence="5 6">HB161719</strain>
    </source>
</reference>
<organism evidence="5 6">
    <name type="scientific">Microbulbifer harenosus</name>
    <dbReference type="NCBI Taxonomy" id="2576840"/>
    <lineage>
        <taxon>Bacteria</taxon>
        <taxon>Pseudomonadati</taxon>
        <taxon>Pseudomonadota</taxon>
        <taxon>Gammaproteobacteria</taxon>
        <taxon>Cellvibrionales</taxon>
        <taxon>Microbulbiferaceae</taxon>
        <taxon>Microbulbifer</taxon>
    </lineage>
</organism>
<dbReference type="Pfam" id="PF12833">
    <property type="entry name" value="HTH_18"/>
    <property type="match status" value="1"/>
</dbReference>
<dbReference type="Proteomes" id="UP000306791">
    <property type="component" value="Unassembled WGS sequence"/>
</dbReference>
<dbReference type="InterPro" id="IPR018062">
    <property type="entry name" value="HTH_AraC-typ_CS"/>
</dbReference>
<dbReference type="EMBL" id="VANI01000009">
    <property type="protein sequence ID" value="TLM77644.1"/>
    <property type="molecule type" value="Genomic_DNA"/>
</dbReference>
<evidence type="ECO:0000259" key="4">
    <source>
        <dbReference type="PROSITE" id="PS01124"/>
    </source>
</evidence>
<accession>A0ABY2UI42</accession>
<keyword evidence="3" id="KW-0804">Transcription</keyword>
<dbReference type="PROSITE" id="PS00041">
    <property type="entry name" value="HTH_ARAC_FAMILY_1"/>
    <property type="match status" value="1"/>
</dbReference>
<proteinExistence type="predicted"/>
<evidence type="ECO:0000313" key="5">
    <source>
        <dbReference type="EMBL" id="TLM77644.1"/>
    </source>
</evidence>
<evidence type="ECO:0000256" key="1">
    <source>
        <dbReference type="ARBA" id="ARBA00023015"/>
    </source>
</evidence>
<dbReference type="PANTHER" id="PTHR43280">
    <property type="entry name" value="ARAC-FAMILY TRANSCRIPTIONAL REGULATOR"/>
    <property type="match status" value="1"/>
</dbReference>
<sequence>MADGGPPTPRCAGVCLNGEGGMMRQDRHLFEESLALMHNNLSEPLQTGELAAYLGITPKKLERIFRRYTGELPARFYRSLRLELARGLLHGSGLGIDEIGRRCGFSSASHFSRCFRDFVGHSPREERKRREMPARLQHAFASSLKSEFFGVEHSS</sequence>
<feature type="domain" description="HTH araC/xylS-type" evidence="4">
    <location>
        <begin position="31"/>
        <end position="129"/>
    </location>
</feature>
<name>A0ABY2UI42_9GAMM</name>
<dbReference type="InterPro" id="IPR020449">
    <property type="entry name" value="Tscrpt_reg_AraC-type_HTH"/>
</dbReference>
<dbReference type="PANTHER" id="PTHR43280:SF2">
    <property type="entry name" value="HTH-TYPE TRANSCRIPTIONAL REGULATOR EXSA"/>
    <property type="match status" value="1"/>
</dbReference>
<evidence type="ECO:0000313" key="6">
    <source>
        <dbReference type="Proteomes" id="UP000306791"/>
    </source>
</evidence>
<dbReference type="Gene3D" id="1.10.10.60">
    <property type="entry name" value="Homeodomain-like"/>
    <property type="match status" value="1"/>
</dbReference>
<keyword evidence="1" id="KW-0805">Transcription regulation</keyword>
<dbReference type="PRINTS" id="PR00032">
    <property type="entry name" value="HTHARAC"/>
</dbReference>
<keyword evidence="6" id="KW-1185">Reference proteome</keyword>
<dbReference type="SUPFAM" id="SSF46689">
    <property type="entry name" value="Homeodomain-like"/>
    <property type="match status" value="2"/>
</dbReference>
<comment type="caution">
    <text evidence="5">The sequence shown here is derived from an EMBL/GenBank/DDBJ whole genome shotgun (WGS) entry which is preliminary data.</text>
</comment>
<gene>
    <name evidence="5" type="ORF">FDY93_08560</name>
</gene>